<sequence length="87" mass="10283">MTRTNRNAKEMLIKKVVDHLKFLERELKRADDISKQNETEMQINVINKIYEQLKGDFVSNFVVEELNTKFECEELTEQVSAFSNNID</sequence>
<evidence type="ECO:0000256" key="1">
    <source>
        <dbReference type="SAM" id="Coils"/>
    </source>
</evidence>
<evidence type="ECO:0000313" key="3">
    <source>
        <dbReference type="Proteomes" id="UP000439903"/>
    </source>
</evidence>
<dbReference type="AlphaFoldDB" id="A0A8H3X244"/>
<evidence type="ECO:0000313" key="2">
    <source>
        <dbReference type="EMBL" id="KAF0400965.1"/>
    </source>
</evidence>
<name>A0A8H3X244_GIGMA</name>
<keyword evidence="1" id="KW-0175">Coiled coil</keyword>
<proteinExistence type="predicted"/>
<comment type="caution">
    <text evidence="2">The sequence shown here is derived from an EMBL/GenBank/DDBJ whole genome shotgun (WGS) entry which is preliminary data.</text>
</comment>
<protein>
    <submittedName>
        <fullName evidence="2">Uncharacterized protein</fullName>
    </submittedName>
</protein>
<keyword evidence="3" id="KW-1185">Reference proteome</keyword>
<reference evidence="2 3" key="1">
    <citation type="journal article" date="2019" name="Environ. Microbiol.">
        <title>At the nexus of three kingdoms: the genome of the mycorrhizal fungus Gigaspora margarita provides insights into plant, endobacterial and fungal interactions.</title>
        <authorList>
            <person name="Venice F."/>
            <person name="Ghignone S."/>
            <person name="Salvioli di Fossalunga A."/>
            <person name="Amselem J."/>
            <person name="Novero M."/>
            <person name="Xianan X."/>
            <person name="Sedzielewska Toro K."/>
            <person name="Morin E."/>
            <person name="Lipzen A."/>
            <person name="Grigoriev I.V."/>
            <person name="Henrissat B."/>
            <person name="Martin F.M."/>
            <person name="Bonfante P."/>
        </authorList>
    </citation>
    <scope>NUCLEOTIDE SEQUENCE [LARGE SCALE GENOMIC DNA]</scope>
    <source>
        <strain evidence="2 3">BEG34</strain>
    </source>
</reference>
<accession>A0A8H3X244</accession>
<organism evidence="2 3">
    <name type="scientific">Gigaspora margarita</name>
    <dbReference type="NCBI Taxonomy" id="4874"/>
    <lineage>
        <taxon>Eukaryota</taxon>
        <taxon>Fungi</taxon>
        <taxon>Fungi incertae sedis</taxon>
        <taxon>Mucoromycota</taxon>
        <taxon>Glomeromycotina</taxon>
        <taxon>Glomeromycetes</taxon>
        <taxon>Diversisporales</taxon>
        <taxon>Gigasporaceae</taxon>
        <taxon>Gigaspora</taxon>
    </lineage>
</organism>
<gene>
    <name evidence="2" type="ORF">F8M41_009497</name>
</gene>
<dbReference type="Proteomes" id="UP000439903">
    <property type="component" value="Unassembled WGS sequence"/>
</dbReference>
<feature type="coiled-coil region" evidence="1">
    <location>
        <begin position="13"/>
        <end position="40"/>
    </location>
</feature>
<dbReference type="EMBL" id="WTPW01002026">
    <property type="protein sequence ID" value="KAF0400965.1"/>
    <property type="molecule type" value="Genomic_DNA"/>
</dbReference>